<dbReference type="Gene3D" id="3.40.50.10580">
    <property type="entry name" value="ATPase, V1 complex, subunit F"/>
    <property type="match status" value="1"/>
</dbReference>
<dbReference type="Pfam" id="PF01990">
    <property type="entry name" value="ATP-synt_F"/>
    <property type="match status" value="1"/>
</dbReference>
<feature type="region of interest" description="Disordered" evidence="5">
    <location>
        <begin position="165"/>
        <end position="187"/>
    </location>
</feature>
<comment type="similarity">
    <text evidence="1">Belongs to the V-ATPase F subunit family.</text>
</comment>
<keyword evidence="4" id="KW-0406">Ion transport</keyword>
<dbReference type="InterPro" id="IPR036906">
    <property type="entry name" value="ATPase_V1_fsu_sf"/>
</dbReference>
<keyword evidence="7" id="KW-1185">Reference proteome</keyword>
<dbReference type="InterPro" id="IPR005772">
    <property type="entry name" value="ATPase_V1-cplx_fsu_euk"/>
</dbReference>
<dbReference type="PANTHER" id="PTHR13861">
    <property type="entry name" value="VACUOLAR ATP SYNTHASE SUBUNIT F"/>
    <property type="match status" value="1"/>
</dbReference>
<dbReference type="InterPro" id="IPR008218">
    <property type="entry name" value="ATPase_V1-cplx_f_g_su"/>
</dbReference>
<evidence type="ECO:0000256" key="1">
    <source>
        <dbReference type="ARBA" id="ARBA00010148"/>
    </source>
</evidence>
<comment type="caution">
    <text evidence="6">The sequence shown here is derived from an EMBL/GenBank/DDBJ whole genome shotgun (WGS) entry which is preliminary data.</text>
</comment>
<dbReference type="EMBL" id="CAUYUJ010003291">
    <property type="protein sequence ID" value="CAK0804671.1"/>
    <property type="molecule type" value="Genomic_DNA"/>
</dbReference>
<evidence type="ECO:0000256" key="2">
    <source>
        <dbReference type="ARBA" id="ARBA00022448"/>
    </source>
</evidence>
<sequence>MSKKKFFGASDMKIGLIGDEDTVAGMVLAGIGHVDGQGKKNFLVVDSKTHQKDVDEKFHELVSRRDISMVLITQGCAEQIRYAIDEYSASGQVVPAVLEIPSKDSPYDPRTRRMRSCSAWRSSGRAPWRRWASTRERAAAAAEVCSPPTGTSNVLPEARWPCSCREAGTGGRNGHGENGEADWGRGR</sequence>
<keyword evidence="3" id="KW-0375">Hydrogen ion transport</keyword>
<evidence type="ECO:0008006" key="8">
    <source>
        <dbReference type="Google" id="ProtNLM"/>
    </source>
</evidence>
<dbReference type="SUPFAM" id="SSF159468">
    <property type="entry name" value="AtpF-like"/>
    <property type="match status" value="1"/>
</dbReference>
<dbReference type="NCBIfam" id="TIGR01101">
    <property type="entry name" value="V_ATP_synt_F"/>
    <property type="match status" value="1"/>
</dbReference>
<evidence type="ECO:0000256" key="4">
    <source>
        <dbReference type="ARBA" id="ARBA00023065"/>
    </source>
</evidence>
<organism evidence="6 7">
    <name type="scientific">Prorocentrum cordatum</name>
    <dbReference type="NCBI Taxonomy" id="2364126"/>
    <lineage>
        <taxon>Eukaryota</taxon>
        <taxon>Sar</taxon>
        <taxon>Alveolata</taxon>
        <taxon>Dinophyceae</taxon>
        <taxon>Prorocentrales</taxon>
        <taxon>Prorocentraceae</taxon>
        <taxon>Prorocentrum</taxon>
    </lineage>
</organism>
<accession>A0ABN9QI36</accession>
<reference evidence="6" key="1">
    <citation type="submission" date="2023-10" db="EMBL/GenBank/DDBJ databases">
        <authorList>
            <person name="Chen Y."/>
            <person name="Shah S."/>
            <person name="Dougan E. K."/>
            <person name="Thang M."/>
            <person name="Chan C."/>
        </authorList>
    </citation>
    <scope>NUCLEOTIDE SEQUENCE [LARGE SCALE GENOMIC DNA]</scope>
</reference>
<name>A0ABN9QI36_9DINO</name>
<gene>
    <name evidence="6" type="ORF">PCOR1329_LOCUS11394</name>
</gene>
<evidence type="ECO:0000313" key="7">
    <source>
        <dbReference type="Proteomes" id="UP001189429"/>
    </source>
</evidence>
<proteinExistence type="inferred from homology"/>
<evidence type="ECO:0000313" key="6">
    <source>
        <dbReference type="EMBL" id="CAK0804671.1"/>
    </source>
</evidence>
<dbReference type="Proteomes" id="UP001189429">
    <property type="component" value="Unassembled WGS sequence"/>
</dbReference>
<evidence type="ECO:0000256" key="5">
    <source>
        <dbReference type="SAM" id="MobiDB-lite"/>
    </source>
</evidence>
<feature type="compositionally biased region" description="Basic and acidic residues" evidence="5">
    <location>
        <begin position="174"/>
        <end position="187"/>
    </location>
</feature>
<protein>
    <recommendedName>
        <fullName evidence="8">V-type proton ATPase subunit F</fullName>
    </recommendedName>
</protein>
<keyword evidence="2" id="KW-0813">Transport</keyword>
<dbReference type="PANTHER" id="PTHR13861:SF2">
    <property type="entry name" value="V-TYPE PROTON ATPASE SUBUNIT F"/>
    <property type="match status" value="1"/>
</dbReference>
<evidence type="ECO:0000256" key="3">
    <source>
        <dbReference type="ARBA" id="ARBA00022781"/>
    </source>
</evidence>